<dbReference type="PANTHER" id="PTHR19443:SF30">
    <property type="entry name" value="GLUCOKINASE-1-RELATED"/>
    <property type="match status" value="1"/>
</dbReference>
<dbReference type="Proteomes" id="UP000789572">
    <property type="component" value="Unassembled WGS sequence"/>
</dbReference>
<evidence type="ECO:0000259" key="9">
    <source>
        <dbReference type="Pfam" id="PF00349"/>
    </source>
</evidence>
<feature type="domain" description="Hexokinase N-terminal" evidence="9">
    <location>
        <begin position="15"/>
        <end position="197"/>
    </location>
</feature>
<dbReference type="GO" id="GO:0006006">
    <property type="term" value="P:glucose metabolic process"/>
    <property type="evidence" value="ECO:0007669"/>
    <property type="project" value="TreeGrafter"/>
</dbReference>
<dbReference type="InterPro" id="IPR043129">
    <property type="entry name" value="ATPase_NBD"/>
</dbReference>
<dbReference type="AlphaFoldDB" id="A0A9N9CJR4"/>
<evidence type="ECO:0000313" key="12">
    <source>
        <dbReference type="Proteomes" id="UP000789572"/>
    </source>
</evidence>
<evidence type="ECO:0000256" key="6">
    <source>
        <dbReference type="ARBA" id="ARBA00022840"/>
    </source>
</evidence>
<proteinExistence type="inferred from homology"/>
<comment type="caution">
    <text evidence="11">The sequence shown here is derived from an EMBL/GenBank/DDBJ whole genome shotgun (WGS) entry which is preliminary data.</text>
</comment>
<keyword evidence="5 8" id="KW-0418">Kinase</keyword>
<accession>A0A9N9CJR4</accession>
<gene>
    <name evidence="11" type="ORF">POCULU_LOCUS7533</name>
</gene>
<sequence length="450" mass="49656">MTLIEYSSESQRIAVDEIIDQFTIDRDKLDEIVSHFIKEMRKGLNAPVKSIPNGTENGTYLALDLGGTNLRVCQITFWGSGKLAIKQEKYEISDSLKTGHHSQLFDFIADCIHQFLIHLGDVHDSTLSLGFTFSFPVDQTAIHKGALLRWTKGFSAAEAVGRDVVEMLHEALERKNVPVKVVAMVNDTVGTLLAHAYENPTTIMGVILGTGTNAAYVEKLDNIRKLNLNGSGDMIINMEWGAFDNERQVLRLTPYDEKLDQLSLNPGEQLFEKLISGDYLGKITHNVLLDLVGRNLLFSGRSSNKFDNIGAVRTPHMSIIEADATDDLAYAKQLLEVEFEIPETTLTDRQIVQRICCAVGLRAARLSACALCAIIKHLGVENQKSAVGIDGSLFEFHPGFKHNLKQTMREILGNNADNINLEQARDGSGVGAALAALYAEKDHADFSSQL</sequence>
<evidence type="ECO:0000256" key="8">
    <source>
        <dbReference type="RuleBase" id="RU362007"/>
    </source>
</evidence>
<organism evidence="11 12">
    <name type="scientific">Paraglomus occultum</name>
    <dbReference type="NCBI Taxonomy" id="144539"/>
    <lineage>
        <taxon>Eukaryota</taxon>
        <taxon>Fungi</taxon>
        <taxon>Fungi incertae sedis</taxon>
        <taxon>Mucoromycota</taxon>
        <taxon>Glomeromycotina</taxon>
        <taxon>Glomeromycetes</taxon>
        <taxon>Paraglomerales</taxon>
        <taxon>Paraglomeraceae</taxon>
        <taxon>Paraglomus</taxon>
    </lineage>
</organism>
<evidence type="ECO:0000256" key="5">
    <source>
        <dbReference type="ARBA" id="ARBA00022777"/>
    </source>
</evidence>
<dbReference type="GO" id="GO:0005524">
    <property type="term" value="F:ATP binding"/>
    <property type="evidence" value="ECO:0007669"/>
    <property type="project" value="UniProtKB-UniRule"/>
</dbReference>
<evidence type="ECO:0000256" key="3">
    <source>
        <dbReference type="ARBA" id="ARBA00022679"/>
    </source>
</evidence>
<dbReference type="Gene3D" id="3.40.367.20">
    <property type="match status" value="1"/>
</dbReference>
<dbReference type="PANTHER" id="PTHR19443">
    <property type="entry name" value="HEXOKINASE"/>
    <property type="match status" value="1"/>
</dbReference>
<dbReference type="OrthoDB" id="419537at2759"/>
<evidence type="ECO:0000256" key="1">
    <source>
        <dbReference type="ARBA" id="ARBA00004888"/>
    </source>
</evidence>
<dbReference type="PRINTS" id="PR00475">
    <property type="entry name" value="HEXOKINASE"/>
</dbReference>
<comment type="pathway">
    <text evidence="1">Carbohydrate degradation; glycolysis; D-glyceraldehyde 3-phosphate and glycerone phosphate from D-glucose: step 1/4.</text>
</comment>
<evidence type="ECO:0000256" key="7">
    <source>
        <dbReference type="ARBA" id="ARBA00023152"/>
    </source>
</evidence>
<dbReference type="FunFam" id="3.30.420.40:FF:000034">
    <property type="entry name" value="Phosphotransferase"/>
    <property type="match status" value="1"/>
</dbReference>
<keyword evidence="4 8" id="KW-0547">Nucleotide-binding</keyword>
<dbReference type="CDD" id="cd24018">
    <property type="entry name" value="ASKHA_NBD_HK_fungi"/>
    <property type="match status" value="1"/>
</dbReference>
<dbReference type="EC" id="2.7.1.-" evidence="8"/>
<dbReference type="InterPro" id="IPR022672">
    <property type="entry name" value="Hexokinase_N"/>
</dbReference>
<keyword evidence="7 8" id="KW-0324">Glycolysis</keyword>
<protein>
    <recommendedName>
        <fullName evidence="8">Phosphotransferase</fullName>
        <ecNumber evidence="8">2.7.1.-</ecNumber>
    </recommendedName>
</protein>
<evidence type="ECO:0000313" key="11">
    <source>
        <dbReference type="EMBL" id="CAG8602383.1"/>
    </source>
</evidence>
<dbReference type="PROSITE" id="PS51748">
    <property type="entry name" value="HEXOKINASE_2"/>
    <property type="match status" value="1"/>
</dbReference>
<keyword evidence="6 8" id="KW-0067">ATP-binding</keyword>
<feature type="domain" description="Hexokinase C-terminal" evidence="10">
    <location>
        <begin position="204"/>
        <end position="437"/>
    </location>
</feature>
<dbReference type="Pfam" id="PF00349">
    <property type="entry name" value="Hexokinase_1"/>
    <property type="match status" value="1"/>
</dbReference>
<dbReference type="GO" id="GO:0005536">
    <property type="term" value="F:D-glucose binding"/>
    <property type="evidence" value="ECO:0007669"/>
    <property type="project" value="InterPro"/>
</dbReference>
<reference evidence="11" key="1">
    <citation type="submission" date="2021-06" db="EMBL/GenBank/DDBJ databases">
        <authorList>
            <person name="Kallberg Y."/>
            <person name="Tangrot J."/>
            <person name="Rosling A."/>
        </authorList>
    </citation>
    <scope>NUCLEOTIDE SEQUENCE</scope>
    <source>
        <strain evidence="11">IA702</strain>
    </source>
</reference>
<dbReference type="SUPFAM" id="SSF53067">
    <property type="entry name" value="Actin-like ATPase domain"/>
    <property type="match status" value="2"/>
</dbReference>
<evidence type="ECO:0000259" key="10">
    <source>
        <dbReference type="Pfam" id="PF03727"/>
    </source>
</evidence>
<dbReference type="InterPro" id="IPR022673">
    <property type="entry name" value="Hexokinase_C"/>
</dbReference>
<dbReference type="Gene3D" id="3.30.420.40">
    <property type="match status" value="1"/>
</dbReference>
<dbReference type="InterPro" id="IPR001312">
    <property type="entry name" value="Hexokinase"/>
</dbReference>
<keyword evidence="12" id="KW-1185">Reference proteome</keyword>
<dbReference type="GO" id="GO:0001678">
    <property type="term" value="P:intracellular glucose homeostasis"/>
    <property type="evidence" value="ECO:0007669"/>
    <property type="project" value="InterPro"/>
</dbReference>
<dbReference type="GO" id="GO:0008865">
    <property type="term" value="F:fructokinase activity"/>
    <property type="evidence" value="ECO:0007669"/>
    <property type="project" value="TreeGrafter"/>
</dbReference>
<dbReference type="EMBL" id="CAJVPJ010001747">
    <property type="protein sequence ID" value="CAG8602383.1"/>
    <property type="molecule type" value="Genomic_DNA"/>
</dbReference>
<evidence type="ECO:0000256" key="2">
    <source>
        <dbReference type="ARBA" id="ARBA00009225"/>
    </source>
</evidence>
<evidence type="ECO:0000256" key="4">
    <source>
        <dbReference type="ARBA" id="ARBA00022741"/>
    </source>
</evidence>
<name>A0A9N9CJR4_9GLOM</name>
<dbReference type="Pfam" id="PF03727">
    <property type="entry name" value="Hexokinase_2"/>
    <property type="match status" value="1"/>
</dbReference>
<dbReference type="GO" id="GO:0006096">
    <property type="term" value="P:glycolytic process"/>
    <property type="evidence" value="ECO:0007669"/>
    <property type="project" value="UniProtKB-KW"/>
</dbReference>
<dbReference type="GO" id="GO:0004340">
    <property type="term" value="F:glucokinase activity"/>
    <property type="evidence" value="ECO:0007669"/>
    <property type="project" value="TreeGrafter"/>
</dbReference>
<keyword evidence="3 8" id="KW-0808">Transferase</keyword>
<dbReference type="GO" id="GO:0005829">
    <property type="term" value="C:cytosol"/>
    <property type="evidence" value="ECO:0007669"/>
    <property type="project" value="TreeGrafter"/>
</dbReference>
<dbReference type="GO" id="GO:0005739">
    <property type="term" value="C:mitochondrion"/>
    <property type="evidence" value="ECO:0007669"/>
    <property type="project" value="TreeGrafter"/>
</dbReference>
<comment type="similarity">
    <text evidence="2 8">Belongs to the hexokinase family.</text>
</comment>